<feature type="region of interest" description="Disordered" evidence="1">
    <location>
        <begin position="229"/>
        <end position="268"/>
    </location>
</feature>
<dbReference type="InterPro" id="IPR053006">
    <property type="entry name" value="Meiosis_regulatory"/>
</dbReference>
<organism evidence="3 4">
    <name type="scientific">Diaporthe vaccinii</name>
    <dbReference type="NCBI Taxonomy" id="105482"/>
    <lineage>
        <taxon>Eukaryota</taxon>
        <taxon>Fungi</taxon>
        <taxon>Dikarya</taxon>
        <taxon>Ascomycota</taxon>
        <taxon>Pezizomycotina</taxon>
        <taxon>Sordariomycetes</taxon>
        <taxon>Sordariomycetidae</taxon>
        <taxon>Diaporthales</taxon>
        <taxon>Diaporthaceae</taxon>
        <taxon>Diaporthe</taxon>
        <taxon>Diaporthe eres species complex</taxon>
    </lineage>
</organism>
<protein>
    <recommendedName>
        <fullName evidence="2">Bacteriophage T5 Orf172 DNA-binding domain-containing protein</fullName>
    </recommendedName>
</protein>
<evidence type="ECO:0000313" key="4">
    <source>
        <dbReference type="Proteomes" id="UP001600888"/>
    </source>
</evidence>
<reference evidence="3 4" key="1">
    <citation type="submission" date="2024-03" db="EMBL/GenBank/DDBJ databases">
        <title>A high-quality draft genome sequence of Diaporthe vaccinii, a causative agent of upright dieback and viscid rot disease in cranberry plants.</title>
        <authorList>
            <person name="Sarrasin M."/>
            <person name="Lang B.F."/>
            <person name="Burger G."/>
        </authorList>
    </citation>
    <scope>NUCLEOTIDE SEQUENCE [LARGE SCALE GENOMIC DNA]</scope>
    <source>
        <strain evidence="3 4">IS7</strain>
    </source>
</reference>
<evidence type="ECO:0000259" key="2">
    <source>
        <dbReference type="SMART" id="SM00974"/>
    </source>
</evidence>
<dbReference type="Pfam" id="PF10544">
    <property type="entry name" value="T5orf172"/>
    <property type="match status" value="1"/>
</dbReference>
<accession>A0ABR4DT65</accession>
<feature type="domain" description="Bacteriophage T5 Orf172 DNA-binding" evidence="2">
    <location>
        <begin position="98"/>
        <end position="184"/>
    </location>
</feature>
<dbReference type="EMBL" id="JBAWTH010000181">
    <property type="protein sequence ID" value="KAL2273583.1"/>
    <property type="molecule type" value="Genomic_DNA"/>
</dbReference>
<dbReference type="PANTHER" id="PTHR28094:SF1">
    <property type="entry name" value="MEIOTICALLY UP-REGULATED GENE 113 PROTEIN"/>
    <property type="match status" value="1"/>
</dbReference>
<evidence type="ECO:0000256" key="1">
    <source>
        <dbReference type="SAM" id="MobiDB-lite"/>
    </source>
</evidence>
<comment type="caution">
    <text evidence="3">The sequence shown here is derived from an EMBL/GenBank/DDBJ whole genome shotgun (WGS) entry which is preliminary data.</text>
</comment>
<dbReference type="SMART" id="SM00974">
    <property type="entry name" value="T5orf172"/>
    <property type="match status" value="1"/>
</dbReference>
<name>A0ABR4DT65_9PEZI</name>
<proteinExistence type="predicted"/>
<gene>
    <name evidence="3" type="ORF">FJTKL_04426</name>
</gene>
<dbReference type="PANTHER" id="PTHR28094">
    <property type="entry name" value="MEIOTICALLY UP-REGULATED GENE 113 PROTEIN"/>
    <property type="match status" value="1"/>
</dbReference>
<sequence>MQWLPLEDMLSFMSLTRSRSAGLGLPKELSEFAVTSTGRTEGRTFNPYGPSKSTLEINNAIKDLLLRHHADADEGYVYGFQHPEDVAVDPLSTGGCDNGRPHFIKIGRSKNHQARMRQISKRCKYVPHTVFAHPTPQHAMVERVVHTQLHNSRLRDVGCVGCGTRHEEWFEVDVGRAEHLVALWKAFAECHPYDKQGEMLPARRKRLEQLDLGDADCWEHFVHEAPLDRSVAGSPQELEAETAPTGLVEGLIGPSSDGDSRLNSSQSK</sequence>
<dbReference type="InterPro" id="IPR018306">
    <property type="entry name" value="Phage_T5_Orf172_DNA-bd"/>
</dbReference>
<keyword evidence="4" id="KW-1185">Reference proteome</keyword>
<dbReference type="Proteomes" id="UP001600888">
    <property type="component" value="Unassembled WGS sequence"/>
</dbReference>
<evidence type="ECO:0000313" key="3">
    <source>
        <dbReference type="EMBL" id="KAL2273583.1"/>
    </source>
</evidence>